<dbReference type="GO" id="GO:0008194">
    <property type="term" value="F:UDP-glycosyltransferase activity"/>
    <property type="evidence" value="ECO:0007669"/>
    <property type="project" value="InterPro"/>
</dbReference>
<dbReference type="CDD" id="cd03784">
    <property type="entry name" value="GT1_Gtf-like"/>
    <property type="match status" value="1"/>
</dbReference>
<dbReference type="InterPro" id="IPR002213">
    <property type="entry name" value="UDP_glucos_trans"/>
</dbReference>
<protein>
    <submittedName>
        <fullName evidence="4">Hydroquinone glucosyltransferase</fullName>
    </submittedName>
</protein>
<reference evidence="4" key="1">
    <citation type="submission" date="2020-06" db="EMBL/GenBank/DDBJ databases">
        <authorList>
            <person name="Li T."/>
            <person name="Hu X."/>
            <person name="Zhang T."/>
            <person name="Song X."/>
            <person name="Zhang H."/>
            <person name="Dai N."/>
            <person name="Sheng W."/>
            <person name="Hou X."/>
            <person name="Wei L."/>
        </authorList>
    </citation>
    <scope>NUCLEOTIDE SEQUENCE</scope>
    <source>
        <strain evidence="4">G02</strain>
        <tissue evidence="4">Leaf</tissue>
    </source>
</reference>
<comment type="similarity">
    <text evidence="1">Belongs to the UDP-glycosyltransferase family.</text>
</comment>
<proteinExistence type="inferred from homology"/>
<dbReference type="Pfam" id="PF00201">
    <property type="entry name" value="UDPGT"/>
    <property type="match status" value="1"/>
</dbReference>
<gene>
    <name evidence="4" type="ORF">Sradi_1613700</name>
</gene>
<evidence type="ECO:0000256" key="3">
    <source>
        <dbReference type="ARBA" id="ARBA00022679"/>
    </source>
</evidence>
<dbReference type="FunFam" id="3.40.50.2000:FF:000056">
    <property type="entry name" value="Glycosyltransferase"/>
    <property type="match status" value="1"/>
</dbReference>
<evidence type="ECO:0000256" key="2">
    <source>
        <dbReference type="ARBA" id="ARBA00022676"/>
    </source>
</evidence>
<reference evidence="4" key="2">
    <citation type="journal article" date="2024" name="Plant">
        <title>Genomic evolution and insights into agronomic trait innovations of Sesamum species.</title>
        <authorList>
            <person name="Miao H."/>
            <person name="Wang L."/>
            <person name="Qu L."/>
            <person name="Liu H."/>
            <person name="Sun Y."/>
            <person name="Le M."/>
            <person name="Wang Q."/>
            <person name="Wei S."/>
            <person name="Zheng Y."/>
            <person name="Lin W."/>
            <person name="Duan Y."/>
            <person name="Cao H."/>
            <person name="Xiong S."/>
            <person name="Wang X."/>
            <person name="Wei L."/>
            <person name="Li C."/>
            <person name="Ma Q."/>
            <person name="Ju M."/>
            <person name="Zhao R."/>
            <person name="Li G."/>
            <person name="Mu C."/>
            <person name="Tian Q."/>
            <person name="Mei H."/>
            <person name="Zhang T."/>
            <person name="Gao T."/>
            <person name="Zhang H."/>
        </authorList>
    </citation>
    <scope>NUCLEOTIDE SEQUENCE</scope>
    <source>
        <strain evidence="4">G02</strain>
    </source>
</reference>
<dbReference type="Gene3D" id="3.40.50.2000">
    <property type="entry name" value="Glycogen Phosphorylase B"/>
    <property type="match status" value="1"/>
</dbReference>
<dbReference type="EMBL" id="JACGWJ010000006">
    <property type="protein sequence ID" value="KAL0414120.1"/>
    <property type="molecule type" value="Genomic_DNA"/>
</dbReference>
<sequence length="175" mass="19186">MSERFLWKSPDEKASNAAFFSVQSVADPLDFLPRGFLERTKKRGQVVSSWAPQNRVLAHRATGGFLTHCGWNSCLDGITNGVKLIAWPLFAEQRMNAALLTEGLKVSLRVEANENGIVDRKQIAGVVQKLIGGAEGKDIGNKMRVLKDAAAEAWSQTGSSKKALGELVHKWNIQV</sequence>
<evidence type="ECO:0000313" key="4">
    <source>
        <dbReference type="EMBL" id="KAL0414120.1"/>
    </source>
</evidence>
<dbReference type="PANTHER" id="PTHR48046:SF6">
    <property type="entry name" value="GLYCOSYLTRANSFERASE"/>
    <property type="match status" value="1"/>
</dbReference>
<accession>A0AAW2UCU1</accession>
<organism evidence="4">
    <name type="scientific">Sesamum radiatum</name>
    <name type="common">Black benniseed</name>
    <dbReference type="NCBI Taxonomy" id="300843"/>
    <lineage>
        <taxon>Eukaryota</taxon>
        <taxon>Viridiplantae</taxon>
        <taxon>Streptophyta</taxon>
        <taxon>Embryophyta</taxon>
        <taxon>Tracheophyta</taxon>
        <taxon>Spermatophyta</taxon>
        <taxon>Magnoliopsida</taxon>
        <taxon>eudicotyledons</taxon>
        <taxon>Gunneridae</taxon>
        <taxon>Pentapetalae</taxon>
        <taxon>asterids</taxon>
        <taxon>lamiids</taxon>
        <taxon>Lamiales</taxon>
        <taxon>Pedaliaceae</taxon>
        <taxon>Sesamum</taxon>
    </lineage>
</organism>
<dbReference type="SUPFAM" id="SSF53756">
    <property type="entry name" value="UDP-Glycosyltransferase/glycogen phosphorylase"/>
    <property type="match status" value="1"/>
</dbReference>
<keyword evidence="3" id="KW-0808">Transferase</keyword>
<dbReference type="PANTHER" id="PTHR48046">
    <property type="entry name" value="UDP-GLYCOSYLTRANSFERASE 72E1"/>
    <property type="match status" value="1"/>
</dbReference>
<name>A0AAW2UCU1_SESRA</name>
<keyword evidence="2" id="KW-0328">Glycosyltransferase</keyword>
<comment type="caution">
    <text evidence="4">The sequence shown here is derived from an EMBL/GenBank/DDBJ whole genome shotgun (WGS) entry which is preliminary data.</text>
</comment>
<dbReference type="AlphaFoldDB" id="A0AAW2UCU1"/>
<evidence type="ECO:0000256" key="1">
    <source>
        <dbReference type="ARBA" id="ARBA00009995"/>
    </source>
</evidence>